<dbReference type="GO" id="GO:0016024">
    <property type="term" value="P:CDP-diacylglycerol biosynthetic process"/>
    <property type="evidence" value="ECO:0007669"/>
    <property type="project" value="TreeGrafter"/>
</dbReference>
<evidence type="ECO:0000256" key="13">
    <source>
        <dbReference type="ARBA" id="ARBA00022989"/>
    </source>
</evidence>
<accession>A0A176T9A3</accession>
<dbReference type="GO" id="GO:0005886">
    <property type="term" value="C:plasma membrane"/>
    <property type="evidence" value="ECO:0007669"/>
    <property type="project" value="UniProtKB-SubCell"/>
</dbReference>
<evidence type="ECO:0000256" key="20">
    <source>
        <dbReference type="ARBA" id="ARBA00032253"/>
    </source>
</evidence>
<evidence type="ECO:0000256" key="16">
    <source>
        <dbReference type="ARBA" id="ARBA00023209"/>
    </source>
</evidence>
<organism evidence="25 26">
    <name type="scientific">Polaribacter atrinae</name>
    <dbReference type="NCBI Taxonomy" id="1333662"/>
    <lineage>
        <taxon>Bacteria</taxon>
        <taxon>Pseudomonadati</taxon>
        <taxon>Bacteroidota</taxon>
        <taxon>Flavobacteriia</taxon>
        <taxon>Flavobacteriales</taxon>
        <taxon>Flavobacteriaceae</taxon>
    </lineage>
</organism>
<feature type="transmembrane region" description="Helical" evidence="24">
    <location>
        <begin position="73"/>
        <end position="94"/>
    </location>
</feature>
<keyword evidence="17" id="KW-1208">Phospholipid metabolism</keyword>
<feature type="transmembrane region" description="Helical" evidence="24">
    <location>
        <begin position="12"/>
        <end position="41"/>
    </location>
</feature>
<feature type="transmembrane region" description="Helical" evidence="24">
    <location>
        <begin position="175"/>
        <end position="193"/>
    </location>
</feature>
<keyword evidence="12 25" id="KW-0548">Nucleotidyltransferase</keyword>
<comment type="catalytic activity">
    <reaction evidence="1">
        <text>a 1,2-diacyl-sn-glycero-3-phosphate + CTP + H(+) = a CDP-1,2-diacyl-sn-glycerol + diphosphate</text>
        <dbReference type="Rhea" id="RHEA:16229"/>
        <dbReference type="ChEBI" id="CHEBI:15378"/>
        <dbReference type="ChEBI" id="CHEBI:33019"/>
        <dbReference type="ChEBI" id="CHEBI:37563"/>
        <dbReference type="ChEBI" id="CHEBI:58332"/>
        <dbReference type="ChEBI" id="CHEBI:58608"/>
        <dbReference type="EC" id="2.7.7.41"/>
    </reaction>
</comment>
<proteinExistence type="inferred from homology"/>
<sequence>MSNLLKRSLSGIIYVLIFISAILFSKESYVVLTTIFGLLCVWEFSKLINFKGAIGYIFFCLTLFLMLKRPESYAVIIILGITIISSLFLIYYLFTKKEISFSNDRSKSGLLIRYPIFSMIFLILLPIYKETYNPHLIISILIMIWVNDSFAFLVGKNFGKRKLFVSVSPKKTQEGFLGGLAFALIAAYIISKLNTDFTVVNWLVIAVIVSVIGTIGDLVESKFKRQANIKDSGTIMPGHGGILDRLDSLLFAAPFVYLYINFII</sequence>
<evidence type="ECO:0000256" key="8">
    <source>
        <dbReference type="ARBA" id="ARBA00022475"/>
    </source>
</evidence>
<comment type="pathway">
    <text evidence="4">Lipid metabolism.</text>
</comment>
<keyword evidence="13 24" id="KW-1133">Transmembrane helix</keyword>
<evidence type="ECO:0000256" key="11">
    <source>
        <dbReference type="ARBA" id="ARBA00022692"/>
    </source>
</evidence>
<name>A0A176T9A3_9FLAO</name>
<dbReference type="Pfam" id="PF01148">
    <property type="entry name" value="CTP_transf_1"/>
    <property type="match status" value="1"/>
</dbReference>
<keyword evidence="15 24" id="KW-0472">Membrane</keyword>
<dbReference type="RefSeq" id="WP_068450686.1">
    <property type="nucleotide sequence ID" value="NZ_CANKUV010000004.1"/>
</dbReference>
<dbReference type="OrthoDB" id="9799199at2"/>
<keyword evidence="8" id="KW-1003">Cell membrane</keyword>
<evidence type="ECO:0000256" key="5">
    <source>
        <dbReference type="ARBA" id="ARBA00010185"/>
    </source>
</evidence>
<evidence type="ECO:0000256" key="15">
    <source>
        <dbReference type="ARBA" id="ARBA00023136"/>
    </source>
</evidence>
<evidence type="ECO:0000256" key="23">
    <source>
        <dbReference type="ARBA" id="ARBA00033406"/>
    </source>
</evidence>
<evidence type="ECO:0000256" key="9">
    <source>
        <dbReference type="ARBA" id="ARBA00022516"/>
    </source>
</evidence>
<reference evidence="25 26" key="1">
    <citation type="submission" date="2016-02" db="EMBL/GenBank/DDBJ databases">
        <title>Draft genome sequence of Polaribacter atrinae KACC17473.</title>
        <authorList>
            <person name="Shin S.-K."/>
            <person name="Yi H."/>
        </authorList>
    </citation>
    <scope>NUCLEOTIDE SEQUENCE [LARGE SCALE GENOMIC DNA]</scope>
    <source>
        <strain evidence="25 26">KACC 17473</strain>
    </source>
</reference>
<evidence type="ECO:0000256" key="3">
    <source>
        <dbReference type="ARBA" id="ARBA00005119"/>
    </source>
</evidence>
<comment type="subcellular location">
    <subcellularLocation>
        <location evidence="2">Cell membrane</location>
        <topology evidence="2">Multi-pass membrane protein</topology>
    </subcellularLocation>
</comment>
<evidence type="ECO:0000256" key="24">
    <source>
        <dbReference type="SAM" id="Phobius"/>
    </source>
</evidence>
<evidence type="ECO:0000256" key="6">
    <source>
        <dbReference type="ARBA" id="ARBA00012487"/>
    </source>
</evidence>
<dbReference type="STRING" id="1333662.LPB303_12545"/>
<evidence type="ECO:0000256" key="2">
    <source>
        <dbReference type="ARBA" id="ARBA00004651"/>
    </source>
</evidence>
<evidence type="ECO:0000256" key="17">
    <source>
        <dbReference type="ARBA" id="ARBA00023264"/>
    </source>
</evidence>
<evidence type="ECO:0000256" key="10">
    <source>
        <dbReference type="ARBA" id="ARBA00022679"/>
    </source>
</evidence>
<evidence type="ECO:0000256" key="19">
    <source>
        <dbReference type="ARBA" id="ARBA00031825"/>
    </source>
</evidence>
<evidence type="ECO:0000256" key="7">
    <source>
        <dbReference type="ARBA" id="ARBA00019373"/>
    </source>
</evidence>
<feature type="transmembrane region" description="Helical" evidence="24">
    <location>
        <begin position="110"/>
        <end position="128"/>
    </location>
</feature>
<comment type="caution">
    <text evidence="25">The sequence shown here is derived from an EMBL/GenBank/DDBJ whole genome shotgun (WGS) entry which is preliminary data.</text>
</comment>
<dbReference type="EC" id="2.7.7.41" evidence="6"/>
<keyword evidence="9" id="KW-0444">Lipid biosynthesis</keyword>
<evidence type="ECO:0000256" key="1">
    <source>
        <dbReference type="ARBA" id="ARBA00001698"/>
    </source>
</evidence>
<dbReference type="PANTHER" id="PTHR46382:SF1">
    <property type="entry name" value="PHOSPHATIDATE CYTIDYLYLTRANSFERASE"/>
    <property type="match status" value="1"/>
</dbReference>
<keyword evidence="14" id="KW-0443">Lipid metabolism</keyword>
<evidence type="ECO:0000256" key="22">
    <source>
        <dbReference type="ARBA" id="ARBA00032743"/>
    </source>
</evidence>
<evidence type="ECO:0000256" key="18">
    <source>
        <dbReference type="ARBA" id="ARBA00029893"/>
    </source>
</evidence>
<evidence type="ECO:0000256" key="4">
    <source>
        <dbReference type="ARBA" id="ARBA00005189"/>
    </source>
</evidence>
<dbReference type="PANTHER" id="PTHR46382">
    <property type="entry name" value="PHOSPHATIDATE CYTIDYLYLTRANSFERASE"/>
    <property type="match status" value="1"/>
</dbReference>
<evidence type="ECO:0000256" key="14">
    <source>
        <dbReference type="ARBA" id="ARBA00023098"/>
    </source>
</evidence>
<feature type="transmembrane region" description="Helical" evidence="24">
    <location>
        <begin position="199"/>
        <end position="219"/>
    </location>
</feature>
<evidence type="ECO:0000256" key="21">
    <source>
        <dbReference type="ARBA" id="ARBA00032396"/>
    </source>
</evidence>
<comment type="pathway">
    <text evidence="3">Phospholipid metabolism; CDP-diacylglycerol biosynthesis; CDP-diacylglycerol from sn-glycerol 3-phosphate: step 3/3.</text>
</comment>
<evidence type="ECO:0000256" key="12">
    <source>
        <dbReference type="ARBA" id="ARBA00022695"/>
    </source>
</evidence>
<feature type="transmembrane region" description="Helical" evidence="24">
    <location>
        <begin position="134"/>
        <end position="154"/>
    </location>
</feature>
<evidence type="ECO:0000313" key="26">
    <source>
        <dbReference type="Proteomes" id="UP000076923"/>
    </source>
</evidence>
<dbReference type="GO" id="GO:0004605">
    <property type="term" value="F:phosphatidate cytidylyltransferase activity"/>
    <property type="evidence" value="ECO:0007669"/>
    <property type="project" value="UniProtKB-EC"/>
</dbReference>
<gene>
    <name evidence="25" type="ORF">LPB303_12545</name>
</gene>
<dbReference type="Proteomes" id="UP000076923">
    <property type="component" value="Unassembled WGS sequence"/>
</dbReference>
<protein>
    <recommendedName>
        <fullName evidence="7">Phosphatidate cytidylyltransferase</fullName>
        <ecNumber evidence="6">2.7.7.41</ecNumber>
    </recommendedName>
    <alternativeName>
        <fullName evidence="20">CDP-DAG synthase</fullName>
    </alternativeName>
    <alternativeName>
        <fullName evidence="22">CDP-DG synthase</fullName>
    </alternativeName>
    <alternativeName>
        <fullName evidence="18">CDP-diacylglycerol synthase</fullName>
    </alternativeName>
    <alternativeName>
        <fullName evidence="21">CDP-diglyceride pyrophosphorylase</fullName>
    </alternativeName>
    <alternativeName>
        <fullName evidence="23">CDP-diglyceride synthase</fullName>
    </alternativeName>
    <alternativeName>
        <fullName evidence="19">CTP:phosphatidate cytidylyltransferase</fullName>
    </alternativeName>
</protein>
<dbReference type="EMBL" id="LVWE01000050">
    <property type="protein sequence ID" value="OAD44462.1"/>
    <property type="molecule type" value="Genomic_DNA"/>
</dbReference>
<keyword evidence="16" id="KW-0594">Phospholipid biosynthesis</keyword>
<comment type="similarity">
    <text evidence="5">Belongs to the CDS family.</text>
</comment>
<feature type="transmembrane region" description="Helical" evidence="24">
    <location>
        <begin position="48"/>
        <end position="67"/>
    </location>
</feature>
<dbReference type="AlphaFoldDB" id="A0A176T9A3"/>
<keyword evidence="11 24" id="KW-0812">Transmembrane</keyword>
<evidence type="ECO:0000313" key="25">
    <source>
        <dbReference type="EMBL" id="OAD44462.1"/>
    </source>
</evidence>
<keyword evidence="10 25" id="KW-0808">Transferase</keyword>
<keyword evidence="26" id="KW-1185">Reference proteome</keyword>